<evidence type="ECO:0000256" key="6">
    <source>
        <dbReference type="ARBA" id="ARBA00023033"/>
    </source>
</evidence>
<sequence>MRIAVDNVLQFAHEVKSPLMLFSHHLANLRQHRRPKDEKYDFLQFFKDSEDSSFNGFVNEQSSGRVEMTSIRINKTMAPGETVAQCRFIAIAGFDTTANTLALLCDLLSKNPQKQELLLQEIDAVESFTYDNILSMRYLHNCIFETLRLYPHASPYV</sequence>
<keyword evidence="4" id="KW-0560">Oxidoreductase</keyword>
<keyword evidence="6" id="KW-0503">Monooxygenase</keyword>
<name>A0A0N4YF21_NIPBR</name>
<reference evidence="9" key="1">
    <citation type="submission" date="2017-02" db="UniProtKB">
        <authorList>
            <consortium name="WormBaseParasite"/>
        </authorList>
    </citation>
    <scope>IDENTIFICATION</scope>
</reference>
<evidence type="ECO:0000256" key="4">
    <source>
        <dbReference type="ARBA" id="ARBA00023002"/>
    </source>
</evidence>
<dbReference type="PANTHER" id="PTHR24302:SF15">
    <property type="entry name" value="FATTY-ACID PEROXYGENASE"/>
    <property type="match status" value="1"/>
</dbReference>
<dbReference type="Gene3D" id="1.10.630.10">
    <property type="entry name" value="Cytochrome P450"/>
    <property type="match status" value="1"/>
</dbReference>
<dbReference type="InterPro" id="IPR036396">
    <property type="entry name" value="Cyt_P450_sf"/>
</dbReference>
<dbReference type="InterPro" id="IPR050705">
    <property type="entry name" value="Cytochrome_P450_3A"/>
</dbReference>
<dbReference type="STRING" id="27835.A0A0N4YF21"/>
<keyword evidence="5" id="KW-0408">Iron</keyword>
<dbReference type="GO" id="GO:0005506">
    <property type="term" value="F:iron ion binding"/>
    <property type="evidence" value="ECO:0007669"/>
    <property type="project" value="InterPro"/>
</dbReference>
<dbReference type="SUPFAM" id="SSF48264">
    <property type="entry name" value="Cytochrome P450"/>
    <property type="match status" value="1"/>
</dbReference>
<dbReference type="PANTHER" id="PTHR24302">
    <property type="entry name" value="CYTOCHROME P450 FAMILY 3"/>
    <property type="match status" value="1"/>
</dbReference>
<dbReference type="EMBL" id="UYSL01021692">
    <property type="protein sequence ID" value="VDL78924.1"/>
    <property type="molecule type" value="Genomic_DNA"/>
</dbReference>
<evidence type="ECO:0000313" key="8">
    <source>
        <dbReference type="Proteomes" id="UP000271162"/>
    </source>
</evidence>
<dbReference type="GO" id="GO:0016705">
    <property type="term" value="F:oxidoreductase activity, acting on paired donors, with incorporation or reduction of molecular oxygen"/>
    <property type="evidence" value="ECO:0007669"/>
    <property type="project" value="InterPro"/>
</dbReference>
<evidence type="ECO:0000313" key="7">
    <source>
        <dbReference type="EMBL" id="VDL78924.1"/>
    </source>
</evidence>
<evidence type="ECO:0000256" key="1">
    <source>
        <dbReference type="ARBA" id="ARBA00010617"/>
    </source>
</evidence>
<dbReference type="WBParaSite" id="NBR_0001532901-mRNA-1">
    <property type="protein sequence ID" value="NBR_0001532901-mRNA-1"/>
    <property type="gene ID" value="NBR_0001532901"/>
</dbReference>
<organism evidence="9">
    <name type="scientific">Nippostrongylus brasiliensis</name>
    <name type="common">Rat hookworm</name>
    <dbReference type="NCBI Taxonomy" id="27835"/>
    <lineage>
        <taxon>Eukaryota</taxon>
        <taxon>Metazoa</taxon>
        <taxon>Ecdysozoa</taxon>
        <taxon>Nematoda</taxon>
        <taxon>Chromadorea</taxon>
        <taxon>Rhabditida</taxon>
        <taxon>Rhabditina</taxon>
        <taxon>Rhabditomorpha</taxon>
        <taxon>Strongyloidea</taxon>
        <taxon>Heligmosomidae</taxon>
        <taxon>Nippostrongylus</taxon>
    </lineage>
</organism>
<protein>
    <submittedName>
        <fullName evidence="9">Cytochrome P450</fullName>
    </submittedName>
</protein>
<dbReference type="GO" id="GO:0020037">
    <property type="term" value="F:heme binding"/>
    <property type="evidence" value="ECO:0007669"/>
    <property type="project" value="InterPro"/>
</dbReference>
<proteinExistence type="inferred from homology"/>
<dbReference type="InterPro" id="IPR001128">
    <property type="entry name" value="Cyt_P450"/>
</dbReference>
<keyword evidence="3" id="KW-0479">Metal-binding</keyword>
<evidence type="ECO:0000256" key="5">
    <source>
        <dbReference type="ARBA" id="ARBA00023004"/>
    </source>
</evidence>
<gene>
    <name evidence="7" type="ORF">NBR_LOCUS15330</name>
</gene>
<accession>A0A0N4YF21</accession>
<dbReference type="Proteomes" id="UP000271162">
    <property type="component" value="Unassembled WGS sequence"/>
</dbReference>
<keyword evidence="8" id="KW-1185">Reference proteome</keyword>
<comment type="similarity">
    <text evidence="1">Belongs to the cytochrome P450 family.</text>
</comment>
<dbReference type="GO" id="GO:0008395">
    <property type="term" value="F:steroid hydroxylase activity"/>
    <property type="evidence" value="ECO:0007669"/>
    <property type="project" value="TreeGrafter"/>
</dbReference>
<evidence type="ECO:0000256" key="2">
    <source>
        <dbReference type="ARBA" id="ARBA00022617"/>
    </source>
</evidence>
<evidence type="ECO:0000256" key="3">
    <source>
        <dbReference type="ARBA" id="ARBA00022723"/>
    </source>
</evidence>
<dbReference type="Pfam" id="PF00067">
    <property type="entry name" value="p450"/>
    <property type="match status" value="1"/>
</dbReference>
<dbReference type="AlphaFoldDB" id="A0A0N4YF21"/>
<keyword evidence="2" id="KW-0349">Heme</keyword>
<reference evidence="7 8" key="2">
    <citation type="submission" date="2018-11" db="EMBL/GenBank/DDBJ databases">
        <authorList>
            <consortium name="Pathogen Informatics"/>
        </authorList>
    </citation>
    <scope>NUCLEOTIDE SEQUENCE [LARGE SCALE GENOMIC DNA]</scope>
</reference>
<dbReference type="OMA" id="RINKTMA"/>
<evidence type="ECO:0000313" key="9">
    <source>
        <dbReference type="WBParaSite" id="NBR_0001532901-mRNA-1"/>
    </source>
</evidence>